<evidence type="ECO:0000313" key="2">
    <source>
        <dbReference type="EMBL" id="EJT68083.1"/>
    </source>
</evidence>
<dbReference type="RefSeq" id="XP_009230529.1">
    <property type="nucleotide sequence ID" value="XM_009232265.1"/>
</dbReference>
<feature type="compositionally biased region" description="Basic residues" evidence="1">
    <location>
        <begin position="323"/>
        <end position="332"/>
    </location>
</feature>
<dbReference type="eggNOG" id="ENOG502R9JK">
    <property type="taxonomic scope" value="Eukaryota"/>
</dbReference>
<dbReference type="STRING" id="644352.J3PL89"/>
<name>J3PL89_GAET3</name>
<dbReference type="EMBL" id="GL385662">
    <property type="protein sequence ID" value="EJT68083.1"/>
    <property type="molecule type" value="Genomic_DNA"/>
</dbReference>
<dbReference type="OrthoDB" id="5063279at2759"/>
<feature type="region of interest" description="Disordered" evidence="1">
    <location>
        <begin position="225"/>
        <end position="347"/>
    </location>
</feature>
<reference evidence="3" key="5">
    <citation type="submission" date="2018-04" db="UniProtKB">
        <authorList>
            <consortium name="EnsemblFungi"/>
        </authorList>
    </citation>
    <scope>IDENTIFICATION</scope>
    <source>
        <strain evidence="3">R3-111a-1</strain>
    </source>
</reference>
<dbReference type="VEuPathDB" id="FungiDB:GGTG_14338"/>
<feature type="compositionally biased region" description="Polar residues" evidence="1">
    <location>
        <begin position="337"/>
        <end position="347"/>
    </location>
</feature>
<dbReference type="HOGENOM" id="CLU_072632_0_0_1"/>
<organism evidence="2">
    <name type="scientific">Gaeumannomyces tritici (strain R3-111a-1)</name>
    <name type="common">Wheat and barley take-all root rot fungus</name>
    <name type="synonym">Gaeumannomyces graminis var. tritici</name>
    <dbReference type="NCBI Taxonomy" id="644352"/>
    <lineage>
        <taxon>Eukaryota</taxon>
        <taxon>Fungi</taxon>
        <taxon>Dikarya</taxon>
        <taxon>Ascomycota</taxon>
        <taxon>Pezizomycotina</taxon>
        <taxon>Sordariomycetes</taxon>
        <taxon>Sordariomycetidae</taxon>
        <taxon>Magnaporthales</taxon>
        <taxon>Magnaporthaceae</taxon>
        <taxon>Gaeumannomyces</taxon>
    </lineage>
</organism>
<reference evidence="2" key="3">
    <citation type="submission" date="2010-09" db="EMBL/GenBank/DDBJ databases">
        <title>Annotation of Gaeumannomyces graminis var. tritici R3-111a-1.</title>
        <authorList>
            <consortium name="The Broad Institute Genome Sequencing Platform"/>
            <person name="Ma L.-J."/>
            <person name="Dead R."/>
            <person name="Young S.K."/>
            <person name="Zeng Q."/>
            <person name="Gargeya S."/>
            <person name="Fitzgerald M."/>
            <person name="Haas B."/>
            <person name="Abouelleil A."/>
            <person name="Alvarado L."/>
            <person name="Arachchi H.M."/>
            <person name="Berlin A."/>
            <person name="Brown A."/>
            <person name="Chapman S.B."/>
            <person name="Chen Z."/>
            <person name="Dunbar C."/>
            <person name="Freedman E."/>
            <person name="Gearin G."/>
            <person name="Gellesch M."/>
            <person name="Goldberg J."/>
            <person name="Griggs A."/>
            <person name="Gujja S."/>
            <person name="Heiman D."/>
            <person name="Howarth C."/>
            <person name="Larson L."/>
            <person name="Lui A."/>
            <person name="MacDonald P.J.P."/>
            <person name="Mehta T."/>
            <person name="Montmayeur A."/>
            <person name="Murphy C."/>
            <person name="Neiman D."/>
            <person name="Pearson M."/>
            <person name="Priest M."/>
            <person name="Roberts A."/>
            <person name="Saif S."/>
            <person name="Shea T."/>
            <person name="Shenoy N."/>
            <person name="Sisk P."/>
            <person name="Stolte C."/>
            <person name="Sykes S."/>
            <person name="Yandava C."/>
            <person name="Wortman J."/>
            <person name="Nusbaum C."/>
            <person name="Birren B."/>
        </authorList>
    </citation>
    <scope>NUCLEOTIDE SEQUENCE</scope>
    <source>
        <strain evidence="2">R3-111a-1</strain>
    </source>
</reference>
<dbReference type="EnsemblFungi" id="EJT68083">
    <property type="protein sequence ID" value="EJT68083"/>
    <property type="gene ID" value="GGTG_14338"/>
</dbReference>
<evidence type="ECO:0000313" key="3">
    <source>
        <dbReference type="EnsemblFungi" id="EJT68083"/>
    </source>
</evidence>
<proteinExistence type="predicted"/>
<dbReference type="Proteomes" id="UP000006039">
    <property type="component" value="Unassembled WGS sequence"/>
</dbReference>
<dbReference type="GeneID" id="20354796"/>
<gene>
    <name evidence="3" type="primary">20354796</name>
    <name evidence="2" type="ORF">GGTG_14338</name>
</gene>
<evidence type="ECO:0000256" key="1">
    <source>
        <dbReference type="SAM" id="MobiDB-lite"/>
    </source>
</evidence>
<accession>J3PL89</accession>
<feature type="compositionally biased region" description="Low complexity" evidence="1">
    <location>
        <begin position="225"/>
        <end position="235"/>
    </location>
</feature>
<sequence>MSRQPTFSSIIHLRDFVDTITDDSTRDAPNYAEIRADINIFGEDGFYSPDIIAEPIRTRIHVYMTRDERDLYLPNTFFYADGRFSRVLSADGDLEISIQALSLMRHPGDVADFDEYRRHLPEQWCPMVTVIGSVRASDDGSPEPSGPRHFTVETSVYNASKAAPVQFAVTCFLENTKRWQKVKTPPSGAFLSVTAKVAGRTADTNHLALRVLDLTYLPRPASIAAAPTPIATPPSKRSSRWEGRAGPSTPSKRPRVSEPANEPANPSDRDTTPPEMAQTGHGLLCTENSPDSASVPAPPPTATRPGDSPLSSARPLTSESGPRPHRSRHLPKKYANLEQTAVNRMES</sequence>
<keyword evidence="4" id="KW-1185">Reference proteome</keyword>
<reference evidence="4" key="1">
    <citation type="submission" date="2010-07" db="EMBL/GenBank/DDBJ databases">
        <title>The genome sequence of Gaeumannomyces graminis var. tritici strain R3-111a-1.</title>
        <authorList>
            <consortium name="The Broad Institute Genome Sequencing Platform"/>
            <person name="Ma L.-J."/>
            <person name="Dead R."/>
            <person name="Young S."/>
            <person name="Zeng Q."/>
            <person name="Koehrsen M."/>
            <person name="Alvarado L."/>
            <person name="Berlin A."/>
            <person name="Chapman S.B."/>
            <person name="Chen Z."/>
            <person name="Freedman E."/>
            <person name="Gellesch M."/>
            <person name="Goldberg J."/>
            <person name="Griggs A."/>
            <person name="Gujja S."/>
            <person name="Heilman E.R."/>
            <person name="Heiman D."/>
            <person name="Hepburn T."/>
            <person name="Howarth C."/>
            <person name="Jen D."/>
            <person name="Larson L."/>
            <person name="Mehta T."/>
            <person name="Neiman D."/>
            <person name="Pearson M."/>
            <person name="Roberts A."/>
            <person name="Saif S."/>
            <person name="Shea T."/>
            <person name="Shenoy N."/>
            <person name="Sisk P."/>
            <person name="Stolte C."/>
            <person name="Sykes S."/>
            <person name="Walk T."/>
            <person name="White J."/>
            <person name="Yandava C."/>
            <person name="Haas B."/>
            <person name="Nusbaum C."/>
            <person name="Birren B."/>
        </authorList>
    </citation>
    <scope>NUCLEOTIDE SEQUENCE [LARGE SCALE GENOMIC DNA]</scope>
    <source>
        <strain evidence="4">R3-111a-1</strain>
    </source>
</reference>
<reference evidence="3" key="4">
    <citation type="journal article" date="2015" name="G3 (Bethesda)">
        <title>Genome sequences of three phytopathogenic species of the Magnaporthaceae family of fungi.</title>
        <authorList>
            <person name="Okagaki L.H."/>
            <person name="Nunes C.C."/>
            <person name="Sailsbery J."/>
            <person name="Clay B."/>
            <person name="Brown D."/>
            <person name="John T."/>
            <person name="Oh Y."/>
            <person name="Young N."/>
            <person name="Fitzgerald M."/>
            <person name="Haas B.J."/>
            <person name="Zeng Q."/>
            <person name="Young S."/>
            <person name="Adiconis X."/>
            <person name="Fan L."/>
            <person name="Levin J.Z."/>
            <person name="Mitchell T.K."/>
            <person name="Okubara P.A."/>
            <person name="Farman M.L."/>
            <person name="Kohn L.M."/>
            <person name="Birren B."/>
            <person name="Ma L.-J."/>
            <person name="Dean R.A."/>
        </authorList>
    </citation>
    <scope>NUCLEOTIDE SEQUENCE</scope>
    <source>
        <strain evidence="3">R3-111a-1</strain>
    </source>
</reference>
<protein>
    <submittedName>
        <fullName evidence="2 3">Uncharacterized protein</fullName>
    </submittedName>
</protein>
<dbReference type="AlphaFoldDB" id="J3PL89"/>
<evidence type="ECO:0000313" key="4">
    <source>
        <dbReference type="Proteomes" id="UP000006039"/>
    </source>
</evidence>
<reference evidence="2" key="2">
    <citation type="submission" date="2010-07" db="EMBL/GenBank/DDBJ databases">
        <authorList>
            <consortium name="The Broad Institute Genome Sequencing Platform"/>
            <consortium name="Broad Institute Genome Sequencing Center for Infectious Disease"/>
            <person name="Ma L.-J."/>
            <person name="Dead R."/>
            <person name="Young S."/>
            <person name="Zeng Q."/>
            <person name="Koehrsen M."/>
            <person name="Alvarado L."/>
            <person name="Berlin A."/>
            <person name="Chapman S.B."/>
            <person name="Chen Z."/>
            <person name="Freedman E."/>
            <person name="Gellesch M."/>
            <person name="Goldberg J."/>
            <person name="Griggs A."/>
            <person name="Gujja S."/>
            <person name="Heilman E.R."/>
            <person name="Heiman D."/>
            <person name="Hepburn T."/>
            <person name="Howarth C."/>
            <person name="Jen D."/>
            <person name="Larson L."/>
            <person name="Mehta T."/>
            <person name="Neiman D."/>
            <person name="Pearson M."/>
            <person name="Roberts A."/>
            <person name="Saif S."/>
            <person name="Shea T."/>
            <person name="Shenoy N."/>
            <person name="Sisk P."/>
            <person name="Stolte C."/>
            <person name="Sykes S."/>
            <person name="Walk T."/>
            <person name="White J."/>
            <person name="Yandava C."/>
            <person name="Haas B."/>
            <person name="Nusbaum C."/>
            <person name="Birren B."/>
        </authorList>
    </citation>
    <scope>NUCLEOTIDE SEQUENCE</scope>
    <source>
        <strain evidence="2">R3-111a-1</strain>
    </source>
</reference>
<feature type="compositionally biased region" description="Polar residues" evidence="1">
    <location>
        <begin position="309"/>
        <end position="320"/>
    </location>
</feature>